<feature type="compositionally biased region" description="Low complexity" evidence="1">
    <location>
        <begin position="71"/>
        <end position="92"/>
    </location>
</feature>
<evidence type="ECO:0000256" key="1">
    <source>
        <dbReference type="SAM" id="MobiDB-lite"/>
    </source>
</evidence>
<evidence type="ECO:0000313" key="3">
    <source>
        <dbReference type="EMBL" id="KAJ3474063.1"/>
    </source>
</evidence>
<dbReference type="Proteomes" id="UP001212997">
    <property type="component" value="Unassembled WGS sequence"/>
</dbReference>
<dbReference type="EMBL" id="JANAWD010001162">
    <property type="protein sequence ID" value="KAJ3474063.1"/>
    <property type="molecule type" value="Genomic_DNA"/>
</dbReference>
<comment type="caution">
    <text evidence="3">The sequence shown here is derived from an EMBL/GenBank/DDBJ whole genome shotgun (WGS) entry which is preliminary data.</text>
</comment>
<evidence type="ECO:0000313" key="4">
    <source>
        <dbReference type="Proteomes" id="UP001212997"/>
    </source>
</evidence>
<dbReference type="InterPro" id="IPR011320">
    <property type="entry name" value="RNase_H1_N"/>
</dbReference>
<sequence>MSQRNPDSSTMDLNVWDVVSVCPRCHSAESSDTWEPRTSESSLKQSDSESDSDRDNESDSRCDNESDSDSDNGSLPSLDIISDHISISNSTSAVENEELPEDEPSFGHGSEIGGVEGLSYEETYEGSRRYYVVGRGRNPGIYTTWHDTRAGPGALRQLAGVRGATYVVVHSISDAYIVWNDCLNAGSVASICDPFIGPAPSPDLQHHSPQNEGDILQSIEEGILESLTIGTSTNLDVSSHL</sequence>
<keyword evidence="4" id="KW-1185">Reference proteome</keyword>
<accession>A0AAD5UQS9</accession>
<feature type="compositionally biased region" description="Basic and acidic residues" evidence="1">
    <location>
        <begin position="27"/>
        <end position="38"/>
    </location>
</feature>
<feature type="compositionally biased region" description="Basic and acidic residues" evidence="1">
    <location>
        <begin position="51"/>
        <end position="64"/>
    </location>
</feature>
<dbReference type="Gene3D" id="3.40.970.10">
    <property type="entry name" value="Ribonuclease H1, N-terminal domain"/>
    <property type="match status" value="1"/>
</dbReference>
<name>A0AAD5UQS9_9APHY</name>
<proteinExistence type="predicted"/>
<dbReference type="InterPro" id="IPR037056">
    <property type="entry name" value="RNase_H1_N_sf"/>
</dbReference>
<dbReference type="Pfam" id="PF01693">
    <property type="entry name" value="Cauli_VI"/>
    <property type="match status" value="1"/>
</dbReference>
<feature type="domain" description="Ribonuclease H1 N-terminal" evidence="2">
    <location>
        <begin position="129"/>
        <end position="166"/>
    </location>
</feature>
<evidence type="ECO:0000259" key="2">
    <source>
        <dbReference type="Pfam" id="PF01693"/>
    </source>
</evidence>
<dbReference type="AlphaFoldDB" id="A0AAD5UQS9"/>
<reference evidence="3" key="1">
    <citation type="submission" date="2022-07" db="EMBL/GenBank/DDBJ databases">
        <title>Genome Sequence of Physisporinus lineatus.</title>
        <authorList>
            <person name="Buettner E."/>
        </authorList>
    </citation>
    <scope>NUCLEOTIDE SEQUENCE</scope>
    <source>
        <strain evidence="3">VT162</strain>
    </source>
</reference>
<feature type="compositionally biased region" description="Acidic residues" evidence="1">
    <location>
        <begin position="95"/>
        <end position="104"/>
    </location>
</feature>
<organism evidence="3 4">
    <name type="scientific">Meripilus lineatus</name>
    <dbReference type="NCBI Taxonomy" id="2056292"/>
    <lineage>
        <taxon>Eukaryota</taxon>
        <taxon>Fungi</taxon>
        <taxon>Dikarya</taxon>
        <taxon>Basidiomycota</taxon>
        <taxon>Agaricomycotina</taxon>
        <taxon>Agaricomycetes</taxon>
        <taxon>Polyporales</taxon>
        <taxon>Meripilaceae</taxon>
        <taxon>Meripilus</taxon>
    </lineage>
</organism>
<gene>
    <name evidence="3" type="ORF">NLI96_g12670</name>
</gene>
<protein>
    <recommendedName>
        <fullName evidence="2">Ribonuclease H1 N-terminal domain-containing protein</fullName>
    </recommendedName>
</protein>
<feature type="region of interest" description="Disordered" evidence="1">
    <location>
        <begin position="27"/>
        <end position="114"/>
    </location>
</feature>